<feature type="compositionally biased region" description="Polar residues" evidence="1">
    <location>
        <begin position="438"/>
        <end position="455"/>
    </location>
</feature>
<accession>A0A8H4VKH7</accession>
<proteinExistence type="predicted"/>
<feature type="compositionally biased region" description="Low complexity" evidence="1">
    <location>
        <begin position="328"/>
        <end position="353"/>
    </location>
</feature>
<dbReference type="Proteomes" id="UP000521872">
    <property type="component" value="Unassembled WGS sequence"/>
</dbReference>
<evidence type="ECO:0000256" key="2">
    <source>
        <dbReference type="SAM" id="Phobius"/>
    </source>
</evidence>
<dbReference type="AlphaFoldDB" id="A0A8H4VKH7"/>
<keyword evidence="2" id="KW-0812">Transmembrane</keyword>
<evidence type="ECO:0000256" key="1">
    <source>
        <dbReference type="SAM" id="MobiDB-lite"/>
    </source>
</evidence>
<evidence type="ECO:0000313" key="4">
    <source>
        <dbReference type="Proteomes" id="UP000521872"/>
    </source>
</evidence>
<comment type="caution">
    <text evidence="3">The sequence shown here is derived from an EMBL/GenBank/DDBJ whole genome shotgun (WGS) entry which is preliminary data.</text>
</comment>
<reference evidence="3 4" key="1">
    <citation type="submission" date="2019-12" db="EMBL/GenBank/DDBJ databases">
        <authorList>
            <person name="Floudas D."/>
            <person name="Bentzer J."/>
            <person name="Ahren D."/>
            <person name="Johansson T."/>
            <person name="Persson P."/>
            <person name="Tunlid A."/>
        </authorList>
    </citation>
    <scope>NUCLEOTIDE SEQUENCE [LARGE SCALE GENOMIC DNA]</scope>
    <source>
        <strain evidence="3 4">CBS 102.39</strain>
    </source>
</reference>
<feature type="transmembrane region" description="Helical" evidence="2">
    <location>
        <begin position="356"/>
        <end position="382"/>
    </location>
</feature>
<feature type="compositionally biased region" description="Basic and acidic residues" evidence="1">
    <location>
        <begin position="482"/>
        <end position="492"/>
    </location>
</feature>
<dbReference type="EMBL" id="JAACJL010000046">
    <property type="protein sequence ID" value="KAF4613228.1"/>
    <property type="molecule type" value="Genomic_DNA"/>
</dbReference>
<protein>
    <submittedName>
        <fullName evidence="3">Uncharacterized protein</fullName>
    </submittedName>
</protein>
<keyword evidence="2" id="KW-1133">Transmembrane helix</keyword>
<name>A0A8H4VKH7_9AGAR</name>
<sequence>MPFSIPSIHFNIMSIFADWPTARVFVDDSNPSIVYSGKGAWVAQTGIDTSPQPWNLPDRAPLYGTQHEVRAAGSLSYVFNGVSVSALFSLVASDQAFGNILSCEIDVKEAGIHFDEMNIGTVTCAFNNTILEAGVLEAGEHNVTISIRPHLDGSDGIIAPPSFDGLFYTPSDKGQLLGDVDVAYTSIHNMTGLLNVTSAEIDILSVPGDMIDFMFNGTSMSLYVTYEGGDNVPVGLSYKVDDGPTMNFTVNNPSSSFSATDQLVVQTPQYEQGQHRFHLDFLGPSDKQQILQLDHIIVQNDPDTRRLVESQAFPTPTAITITVNSNAQSPTSTSTHSSQTSPTGGTQQTTSTSHRIGHATIIGIAVAMVAVLAILTSSFLYIRWRLRRRKASTRHDGSGATVSPFITTAFTRTIIPPSSKRLPSPTPELAGAIEHTTSKQSRPLQLGHNTVTQDEPTPAPAPATAHPDPDTMPTVQEPAEDPIYRIHEDGGSVHEPSSATPGQRRVIDLPPTYSFNFARHQEPEPEDSNAGAHEPNIV</sequence>
<feature type="compositionally biased region" description="Low complexity" evidence="1">
    <location>
        <begin position="462"/>
        <end position="474"/>
    </location>
</feature>
<keyword evidence="2" id="KW-0472">Membrane</keyword>
<gene>
    <name evidence="3" type="ORF">D9613_010710</name>
</gene>
<keyword evidence="4" id="KW-1185">Reference proteome</keyword>
<evidence type="ECO:0000313" key="3">
    <source>
        <dbReference type="EMBL" id="KAF4613228.1"/>
    </source>
</evidence>
<feature type="region of interest" description="Disordered" evidence="1">
    <location>
        <begin position="321"/>
        <end position="353"/>
    </location>
</feature>
<feature type="region of interest" description="Disordered" evidence="1">
    <location>
        <begin position="435"/>
        <end position="538"/>
    </location>
</feature>
<organism evidence="3 4">
    <name type="scientific">Agrocybe pediades</name>
    <dbReference type="NCBI Taxonomy" id="84607"/>
    <lineage>
        <taxon>Eukaryota</taxon>
        <taxon>Fungi</taxon>
        <taxon>Dikarya</taxon>
        <taxon>Basidiomycota</taxon>
        <taxon>Agaricomycotina</taxon>
        <taxon>Agaricomycetes</taxon>
        <taxon>Agaricomycetidae</taxon>
        <taxon>Agaricales</taxon>
        <taxon>Agaricineae</taxon>
        <taxon>Strophariaceae</taxon>
        <taxon>Agrocybe</taxon>
    </lineage>
</organism>